<dbReference type="RefSeq" id="WP_053169956.1">
    <property type="nucleotide sequence ID" value="NZ_LFYT02000005.1"/>
</dbReference>
<dbReference type="STRING" id="1293045.H663_03660"/>
<evidence type="ECO:0000313" key="2">
    <source>
        <dbReference type="Proteomes" id="UP000037507"/>
    </source>
</evidence>
<proteinExistence type="predicted"/>
<sequence>MTCFVIDPTAKTITPVLWDGGLEAIRQLIGFETIDSDEINANGDRLFFDEKCFIRQTPGVGRFQLDSLAPVAGVGVVVGAGESAPQMTLQALQGRVKFL</sequence>
<keyword evidence="2" id="KW-1185">Reference proteome</keyword>
<dbReference type="Proteomes" id="UP000037507">
    <property type="component" value="Unassembled WGS sequence"/>
</dbReference>
<accession>A0A2T7UFM7</accession>
<dbReference type="OrthoDB" id="8563271at2"/>
<reference evidence="1" key="1">
    <citation type="submission" date="2017-04" db="EMBL/GenBank/DDBJ databases">
        <title>Unexpected and diverse lifestyles within the genus Limnohabitans.</title>
        <authorList>
            <person name="Kasalicky V."/>
            <person name="Mehrshad M."/>
            <person name="Andrei S.-A."/>
            <person name="Salcher M."/>
            <person name="Kratochvilova H."/>
            <person name="Simek K."/>
            <person name="Ghai R."/>
        </authorList>
    </citation>
    <scope>NUCLEOTIDE SEQUENCE [LARGE SCALE GENOMIC DNA]</scope>
    <source>
        <strain evidence="1">II-D5</strain>
    </source>
</reference>
<dbReference type="EMBL" id="LFYT02000005">
    <property type="protein sequence ID" value="PVE43505.1"/>
    <property type="molecule type" value="Genomic_DNA"/>
</dbReference>
<name>A0A2T7UFM7_9BURK</name>
<comment type="caution">
    <text evidence="1">The sequence shown here is derived from an EMBL/GenBank/DDBJ whole genome shotgun (WGS) entry which is preliminary data.</text>
</comment>
<organism evidence="1 2">
    <name type="scientific">Limnohabitans planktonicus II-D5</name>
    <dbReference type="NCBI Taxonomy" id="1293045"/>
    <lineage>
        <taxon>Bacteria</taxon>
        <taxon>Pseudomonadati</taxon>
        <taxon>Pseudomonadota</taxon>
        <taxon>Betaproteobacteria</taxon>
        <taxon>Burkholderiales</taxon>
        <taxon>Comamonadaceae</taxon>
        <taxon>Limnohabitans</taxon>
    </lineage>
</organism>
<evidence type="ECO:0000313" key="1">
    <source>
        <dbReference type="EMBL" id="PVE43505.1"/>
    </source>
</evidence>
<protein>
    <submittedName>
        <fullName evidence="1">Uncharacterized protein</fullName>
    </submittedName>
</protein>
<gene>
    <name evidence="1" type="ORF">H663_005720</name>
</gene>
<dbReference type="AlphaFoldDB" id="A0A2T7UFM7"/>